<reference evidence="2 3" key="1">
    <citation type="journal article" date="2002" name="J. Gen. Virol.">
        <title>Whole genome analysis of the Epiphyas postvittana nucleopolyhedrovirus.</title>
        <authorList>
            <person name="Hyink O."/>
            <person name="Dellow R.A."/>
            <person name="Olsen M.J."/>
            <person name="Caradoc-Davies K.M.B."/>
            <person name="Drake K."/>
            <person name="Herniou E.A."/>
            <person name="Cory J.S."/>
            <person name="O'Reilly D.R."/>
            <person name="Ward V.K."/>
        </authorList>
    </citation>
    <scope>NUCLEOTIDE SEQUENCE [LARGE SCALE GENOMIC DNA]</scope>
</reference>
<evidence type="ECO:0008006" key="4">
    <source>
        <dbReference type="Google" id="ProtNLM"/>
    </source>
</evidence>
<proteinExistence type="predicted"/>
<dbReference type="KEGG" id="vg:1727383"/>
<sequence>MSPPDLTPMEKLLESIENQIKIKDEQLRKNNEMLERYIMLLEEKNKRIEELYRSLMEMTDRVVQYPAKSYQTPMLCMTREFNCLRAITGQKVHVNKMKRDLTTAAEIIIDSVRPNPQVDFNNIVNYVESEFKEKMRLRNKRNLIFETEDDAIKVAAMCKSLLSKKGKTCHSARI</sequence>
<evidence type="ECO:0000313" key="2">
    <source>
        <dbReference type="EMBL" id="AAK85667.1"/>
    </source>
</evidence>
<dbReference type="OrthoDB" id="11383at10239"/>
<dbReference type="Proteomes" id="UP000203221">
    <property type="component" value="Segment"/>
</dbReference>
<dbReference type="EMBL" id="AY043265">
    <property type="protein sequence ID" value="AAK85667.1"/>
    <property type="molecule type" value="Genomic_DNA"/>
</dbReference>
<accession>Q91GF1</accession>
<dbReference type="RefSeq" id="NP_203272.1">
    <property type="nucleotide sequence ID" value="NC_003083.1"/>
</dbReference>
<protein>
    <recommendedName>
        <fullName evidence="4">BRO-D</fullName>
    </recommendedName>
</protein>
<name>Q91GF1_NPVEP</name>
<evidence type="ECO:0000313" key="3">
    <source>
        <dbReference type="Proteomes" id="UP000203221"/>
    </source>
</evidence>
<dbReference type="GeneID" id="1727383"/>
<feature type="coiled-coil region" evidence="1">
    <location>
        <begin position="13"/>
        <end position="61"/>
    </location>
</feature>
<evidence type="ECO:0000256" key="1">
    <source>
        <dbReference type="SAM" id="Coils"/>
    </source>
</evidence>
<organismHost>
    <name type="scientific">Lepidoptera</name>
    <name type="common">moths &amp; butterflies</name>
    <dbReference type="NCBI Taxonomy" id="7088"/>
</organismHost>
<organism evidence="2 3">
    <name type="scientific">Epiphyas postvittana nucleopolyhedrovirus</name>
    <name type="common">EppoMNPV</name>
    <dbReference type="NCBI Taxonomy" id="70600"/>
    <lineage>
        <taxon>Viruses</taxon>
        <taxon>Viruses incertae sedis</taxon>
        <taxon>Naldaviricetes</taxon>
        <taxon>Lefavirales</taxon>
        <taxon>Baculoviridae</taxon>
        <taxon>Alphabaculovirus</taxon>
        <taxon>Alphabaculovirus eppostvittanae</taxon>
    </lineage>
</organism>
<keyword evidence="3" id="KW-1185">Reference proteome</keyword>
<keyword evidence="1" id="KW-0175">Coiled coil</keyword>